<evidence type="ECO:0000256" key="5">
    <source>
        <dbReference type="RuleBase" id="RU363041"/>
    </source>
</evidence>
<keyword evidence="4 5" id="KW-0472">Membrane</keyword>
<comment type="similarity">
    <text evidence="5">Belongs to the 4-toluene sulfonate uptake permease (TSUP) (TC 2.A.102) family.</text>
</comment>
<dbReference type="AlphaFoldDB" id="A0A6N9TK91"/>
<evidence type="ECO:0000256" key="1">
    <source>
        <dbReference type="ARBA" id="ARBA00004141"/>
    </source>
</evidence>
<gene>
    <name evidence="6" type="ORF">G3N55_02280</name>
</gene>
<protein>
    <recommendedName>
        <fullName evidence="5">Probable membrane transporter protein</fullName>
    </recommendedName>
</protein>
<name>A0A6N9TK91_DISTH</name>
<feature type="transmembrane region" description="Helical" evidence="5">
    <location>
        <begin position="55"/>
        <end position="75"/>
    </location>
</feature>
<evidence type="ECO:0000313" key="6">
    <source>
        <dbReference type="EMBL" id="NDY41681.1"/>
    </source>
</evidence>
<keyword evidence="3 5" id="KW-1133">Transmembrane helix</keyword>
<feature type="transmembrane region" description="Helical" evidence="5">
    <location>
        <begin position="246"/>
        <end position="264"/>
    </location>
</feature>
<dbReference type="GO" id="GO:0005886">
    <property type="term" value="C:plasma membrane"/>
    <property type="evidence" value="ECO:0007669"/>
    <property type="project" value="UniProtKB-SubCell"/>
</dbReference>
<feature type="transmembrane region" description="Helical" evidence="5">
    <location>
        <begin position="276"/>
        <end position="295"/>
    </location>
</feature>
<accession>A0A6N9TK91</accession>
<dbReference type="EMBL" id="JAAGRR010000013">
    <property type="protein sequence ID" value="NDY41681.1"/>
    <property type="molecule type" value="Genomic_DNA"/>
</dbReference>
<sequence length="296" mass="31133">MFRFTFPVSQVTTWVFLPPLVTFVLAFFGAMAGVTGAFLLLPFQVSILGYTGPGVSATNFVYNLFAIPGTVLRYAREGRMNWPLAAVITLGSLPGIGLGYLARVRFLTDPRHFKPFVALVLLYLAWRIGRNLLGAGGRPAAPPAAAARVRTRSLGLRRVVFAFDGRDHAFDPRPLFLVALAVGVVGGAYGIGGGAVLAPFCVTVLELPVHAVAGAALFGTFMSSVVGVAVYSAGFFSGGVETRPDILLGALFGLGGLAGGYLGARMQRFVPERPIKVGLLAVLLFVAGKYLLAALG</sequence>
<dbReference type="Proteomes" id="UP000469346">
    <property type="component" value="Unassembled WGS sequence"/>
</dbReference>
<feature type="transmembrane region" description="Helical" evidence="5">
    <location>
        <begin position="175"/>
        <end position="205"/>
    </location>
</feature>
<keyword evidence="7" id="KW-1185">Reference proteome</keyword>
<dbReference type="PANTHER" id="PTHR43483">
    <property type="entry name" value="MEMBRANE TRANSPORTER PROTEIN HI_0806-RELATED"/>
    <property type="match status" value="1"/>
</dbReference>
<proteinExistence type="inferred from homology"/>
<reference evidence="6 7" key="1">
    <citation type="submission" date="2020-02" db="EMBL/GenBank/DDBJ databases">
        <title>Comparative genomics of sulfur disproportionating microorganisms.</title>
        <authorList>
            <person name="Ward L.M."/>
            <person name="Bertran E."/>
            <person name="Johnston D.T."/>
        </authorList>
    </citation>
    <scope>NUCLEOTIDE SEQUENCE [LARGE SCALE GENOMIC DNA]</scope>
    <source>
        <strain evidence="6 7">DSM 100025</strain>
    </source>
</reference>
<dbReference type="InterPro" id="IPR002781">
    <property type="entry name" value="TM_pro_TauE-like"/>
</dbReference>
<evidence type="ECO:0000256" key="3">
    <source>
        <dbReference type="ARBA" id="ARBA00022989"/>
    </source>
</evidence>
<keyword evidence="2 5" id="KW-0812">Transmembrane</keyword>
<dbReference type="Pfam" id="PF01925">
    <property type="entry name" value="TauE"/>
    <property type="match status" value="1"/>
</dbReference>
<comment type="subcellular location">
    <subcellularLocation>
        <location evidence="5">Cell membrane</location>
        <topology evidence="5">Multi-pass membrane protein</topology>
    </subcellularLocation>
    <subcellularLocation>
        <location evidence="1">Membrane</location>
        <topology evidence="1">Multi-pass membrane protein</topology>
    </subcellularLocation>
</comment>
<feature type="transmembrane region" description="Helical" evidence="5">
    <location>
        <begin position="20"/>
        <end position="43"/>
    </location>
</feature>
<feature type="transmembrane region" description="Helical" evidence="5">
    <location>
        <begin position="81"/>
        <end position="101"/>
    </location>
</feature>
<comment type="caution">
    <text evidence="6">The sequence shown here is derived from an EMBL/GenBank/DDBJ whole genome shotgun (WGS) entry which is preliminary data.</text>
</comment>
<keyword evidence="5" id="KW-1003">Cell membrane</keyword>
<evidence type="ECO:0000256" key="4">
    <source>
        <dbReference type="ARBA" id="ARBA00023136"/>
    </source>
</evidence>
<feature type="transmembrane region" description="Helical" evidence="5">
    <location>
        <begin position="212"/>
        <end position="234"/>
    </location>
</feature>
<organism evidence="6 7">
    <name type="scientific">Dissulfurirhabdus thermomarina</name>
    <dbReference type="NCBI Taxonomy" id="1765737"/>
    <lineage>
        <taxon>Bacteria</taxon>
        <taxon>Deltaproteobacteria</taxon>
        <taxon>Dissulfurirhabdaceae</taxon>
        <taxon>Dissulfurirhabdus</taxon>
    </lineage>
</organism>
<dbReference type="PANTHER" id="PTHR43483:SF3">
    <property type="entry name" value="MEMBRANE TRANSPORTER PROTEIN HI_0806-RELATED"/>
    <property type="match status" value="1"/>
</dbReference>
<evidence type="ECO:0000256" key="2">
    <source>
        <dbReference type="ARBA" id="ARBA00022692"/>
    </source>
</evidence>
<evidence type="ECO:0000313" key="7">
    <source>
        <dbReference type="Proteomes" id="UP000469346"/>
    </source>
</evidence>
<dbReference type="RefSeq" id="WP_163297835.1">
    <property type="nucleotide sequence ID" value="NZ_JAAGRR010000013.1"/>
</dbReference>